<dbReference type="InterPro" id="IPR052158">
    <property type="entry name" value="INH-QAR"/>
</dbReference>
<dbReference type="Pfam" id="PF01965">
    <property type="entry name" value="DJ-1_PfpI"/>
    <property type="match status" value="1"/>
</dbReference>
<proteinExistence type="predicted"/>
<name>A0ABV7HCM8_9GAMM</name>
<dbReference type="EMBL" id="JBHRSZ010000002">
    <property type="protein sequence ID" value="MFC3150160.1"/>
    <property type="molecule type" value="Genomic_DNA"/>
</dbReference>
<dbReference type="InterPro" id="IPR029062">
    <property type="entry name" value="Class_I_gatase-like"/>
</dbReference>
<dbReference type="Proteomes" id="UP001595476">
    <property type="component" value="Unassembled WGS sequence"/>
</dbReference>
<evidence type="ECO:0000313" key="5">
    <source>
        <dbReference type="EMBL" id="MFC3150160.1"/>
    </source>
</evidence>
<dbReference type="PROSITE" id="PS01124">
    <property type="entry name" value="HTH_ARAC_FAMILY_2"/>
    <property type="match status" value="1"/>
</dbReference>
<dbReference type="RefSeq" id="WP_386716446.1">
    <property type="nucleotide sequence ID" value="NZ_JBHRSZ010000002.1"/>
</dbReference>
<evidence type="ECO:0000256" key="2">
    <source>
        <dbReference type="ARBA" id="ARBA00023125"/>
    </source>
</evidence>
<keyword evidence="6" id="KW-1185">Reference proteome</keyword>
<evidence type="ECO:0000256" key="3">
    <source>
        <dbReference type="ARBA" id="ARBA00023163"/>
    </source>
</evidence>
<dbReference type="InterPro" id="IPR020449">
    <property type="entry name" value="Tscrpt_reg_AraC-type_HTH"/>
</dbReference>
<dbReference type="InterPro" id="IPR018062">
    <property type="entry name" value="HTH_AraC-typ_CS"/>
</dbReference>
<evidence type="ECO:0000313" key="6">
    <source>
        <dbReference type="Proteomes" id="UP001595476"/>
    </source>
</evidence>
<organism evidence="5 6">
    <name type="scientific">Litoribrevibacter euphylliae</name>
    <dbReference type="NCBI Taxonomy" id="1834034"/>
    <lineage>
        <taxon>Bacteria</taxon>
        <taxon>Pseudomonadati</taxon>
        <taxon>Pseudomonadota</taxon>
        <taxon>Gammaproteobacteria</taxon>
        <taxon>Oceanospirillales</taxon>
        <taxon>Oceanospirillaceae</taxon>
        <taxon>Litoribrevibacter</taxon>
    </lineage>
</organism>
<keyword evidence="3" id="KW-0804">Transcription</keyword>
<dbReference type="SMART" id="SM00342">
    <property type="entry name" value="HTH_ARAC"/>
    <property type="match status" value="1"/>
</dbReference>
<dbReference type="PROSITE" id="PS00041">
    <property type="entry name" value="HTH_ARAC_FAMILY_1"/>
    <property type="match status" value="1"/>
</dbReference>
<dbReference type="Pfam" id="PF12833">
    <property type="entry name" value="HTH_18"/>
    <property type="match status" value="1"/>
</dbReference>
<sequence length="330" mass="36989">MKKVFILLYDGVQLMDCSGPSEVLSCANLFSKESLYEIIYVTPNLSGEVHTSSNLTLKATPLFIPEKLDLLIIPGAKPSIVETTMESKSLIDWISEISKIAKVKASIGTGAFFLGETGLLNKRKVTTHWMGVDSFKERYPETHVKEGILYLHDGDVWSSAGMSSGVDMLLAMVMKDYGKEFAILIARKMVIYLLRRGGQAQFSMPIDFQSKSKDESLIPLISWLETRLDNPPTVEEMAKFSLSSVRTLHRNCISAFKMSPAQLLSELRLQRGKILLQDETLSVKQVAAQVGFNQSSTFSRAFNQRFGVSPRVYREPFLFIHMSQPEKESA</sequence>
<protein>
    <submittedName>
        <fullName evidence="5">GlxA family transcriptional regulator</fullName>
    </submittedName>
</protein>
<dbReference type="SUPFAM" id="SSF52317">
    <property type="entry name" value="Class I glutamine amidotransferase-like"/>
    <property type="match status" value="1"/>
</dbReference>
<dbReference type="InterPro" id="IPR018060">
    <property type="entry name" value="HTH_AraC"/>
</dbReference>
<evidence type="ECO:0000256" key="1">
    <source>
        <dbReference type="ARBA" id="ARBA00023015"/>
    </source>
</evidence>
<keyword evidence="1" id="KW-0805">Transcription regulation</keyword>
<reference evidence="6" key="1">
    <citation type="journal article" date="2019" name="Int. J. Syst. Evol. Microbiol.">
        <title>The Global Catalogue of Microorganisms (GCM) 10K type strain sequencing project: providing services to taxonomists for standard genome sequencing and annotation.</title>
        <authorList>
            <consortium name="The Broad Institute Genomics Platform"/>
            <consortium name="The Broad Institute Genome Sequencing Center for Infectious Disease"/>
            <person name="Wu L."/>
            <person name="Ma J."/>
        </authorList>
    </citation>
    <scope>NUCLEOTIDE SEQUENCE [LARGE SCALE GENOMIC DNA]</scope>
    <source>
        <strain evidence="6">KCTC 52438</strain>
    </source>
</reference>
<dbReference type="SUPFAM" id="SSF46689">
    <property type="entry name" value="Homeodomain-like"/>
    <property type="match status" value="1"/>
</dbReference>
<dbReference type="PRINTS" id="PR00032">
    <property type="entry name" value="HTHARAC"/>
</dbReference>
<dbReference type="Gene3D" id="3.40.50.880">
    <property type="match status" value="1"/>
</dbReference>
<dbReference type="InterPro" id="IPR002818">
    <property type="entry name" value="DJ-1/PfpI"/>
</dbReference>
<dbReference type="PANTHER" id="PTHR43130:SF3">
    <property type="entry name" value="HTH-TYPE TRANSCRIPTIONAL REGULATOR RV1931C"/>
    <property type="match status" value="1"/>
</dbReference>
<gene>
    <name evidence="5" type="ORF">ACFOEK_03910</name>
</gene>
<dbReference type="Gene3D" id="1.10.10.60">
    <property type="entry name" value="Homeodomain-like"/>
    <property type="match status" value="1"/>
</dbReference>
<dbReference type="CDD" id="cd03137">
    <property type="entry name" value="GATase1_AraC_1"/>
    <property type="match status" value="1"/>
</dbReference>
<feature type="domain" description="HTH araC/xylS-type" evidence="4">
    <location>
        <begin position="218"/>
        <end position="316"/>
    </location>
</feature>
<dbReference type="InterPro" id="IPR009057">
    <property type="entry name" value="Homeodomain-like_sf"/>
</dbReference>
<evidence type="ECO:0000259" key="4">
    <source>
        <dbReference type="PROSITE" id="PS01124"/>
    </source>
</evidence>
<comment type="caution">
    <text evidence="5">The sequence shown here is derived from an EMBL/GenBank/DDBJ whole genome shotgun (WGS) entry which is preliminary data.</text>
</comment>
<accession>A0ABV7HCM8</accession>
<keyword evidence="2" id="KW-0238">DNA-binding</keyword>
<dbReference type="PANTHER" id="PTHR43130">
    <property type="entry name" value="ARAC-FAMILY TRANSCRIPTIONAL REGULATOR"/>
    <property type="match status" value="1"/>
</dbReference>